<evidence type="ECO:0000313" key="8">
    <source>
        <dbReference type="EMBL" id="MBB6429342.1"/>
    </source>
</evidence>
<evidence type="ECO:0000256" key="4">
    <source>
        <dbReference type="ARBA" id="ARBA00022692"/>
    </source>
</evidence>
<comment type="caution">
    <text evidence="8">The sequence shown here is derived from an EMBL/GenBank/DDBJ whole genome shotgun (WGS) entry which is preliminary data.</text>
</comment>
<feature type="transmembrane region" description="Helical" evidence="7">
    <location>
        <begin position="175"/>
        <end position="192"/>
    </location>
</feature>
<evidence type="ECO:0000256" key="1">
    <source>
        <dbReference type="ARBA" id="ARBA00004141"/>
    </source>
</evidence>
<accession>A0A7X0H4W8</accession>
<keyword evidence="5 7" id="KW-1133">Transmembrane helix</keyword>
<feature type="transmembrane region" description="Helical" evidence="7">
    <location>
        <begin position="319"/>
        <end position="338"/>
    </location>
</feature>
<evidence type="ECO:0000256" key="6">
    <source>
        <dbReference type="ARBA" id="ARBA00023136"/>
    </source>
</evidence>
<feature type="transmembrane region" description="Helical" evidence="7">
    <location>
        <begin position="102"/>
        <end position="119"/>
    </location>
</feature>
<feature type="transmembrane region" description="Helical" evidence="7">
    <location>
        <begin position="244"/>
        <end position="267"/>
    </location>
</feature>
<proteinExistence type="predicted"/>
<feature type="transmembrane region" description="Helical" evidence="7">
    <location>
        <begin position="139"/>
        <end position="163"/>
    </location>
</feature>
<organism evidence="8 9">
    <name type="scientific">Algisphaera agarilytica</name>
    <dbReference type="NCBI Taxonomy" id="1385975"/>
    <lineage>
        <taxon>Bacteria</taxon>
        <taxon>Pseudomonadati</taxon>
        <taxon>Planctomycetota</taxon>
        <taxon>Phycisphaerae</taxon>
        <taxon>Phycisphaerales</taxon>
        <taxon>Phycisphaeraceae</taxon>
        <taxon>Algisphaera</taxon>
    </lineage>
</organism>
<feature type="transmembrane region" description="Helical" evidence="7">
    <location>
        <begin position="198"/>
        <end position="223"/>
    </location>
</feature>
<sequence length="344" mass="35797">MDEWLNVLAATLAVFGVVGLGGLLRRVNWLTEEADASLLKVVVRVLVPCLILRSVVGNPSLDEANNVWLPPVVGFGVTALSFGISGLFAWMLGPKIGLKSPAARRTFALAVGLHNYGYLPIPLAESLYGPGDPMLGVLFVNNVGVDLAMWTLGIAVVSGSLGLSGLRRMLNGPSIALVVALGLHMVDARSWWPGATGFIWQGIDWLASCAIPVALLLIGATMVDALGGLRRTKVDGGALGRAGAIITTGCILRLGLLPMMFLGLAVALGSSGLIGSHLPGGGASVELQRVMLLHSAMPSAIFPILLARHFGGHPPTATIIALSTSALSLLTMPIWLAVGRQFVS</sequence>
<feature type="transmembrane region" description="Helical" evidence="7">
    <location>
        <begin position="36"/>
        <end position="56"/>
    </location>
</feature>
<dbReference type="InterPro" id="IPR004776">
    <property type="entry name" value="Mem_transp_PIN-like"/>
</dbReference>
<dbReference type="GO" id="GO:0016020">
    <property type="term" value="C:membrane"/>
    <property type="evidence" value="ECO:0007669"/>
    <property type="project" value="UniProtKB-SubCell"/>
</dbReference>
<dbReference type="AlphaFoldDB" id="A0A7X0H4W8"/>
<evidence type="ECO:0000256" key="5">
    <source>
        <dbReference type="ARBA" id="ARBA00022989"/>
    </source>
</evidence>
<evidence type="ECO:0000256" key="3">
    <source>
        <dbReference type="ARBA" id="ARBA00022475"/>
    </source>
</evidence>
<comment type="subcellular location">
    <subcellularLocation>
        <location evidence="1">Membrane</location>
        <topology evidence="1">Multi-pass membrane protein</topology>
    </subcellularLocation>
</comment>
<evidence type="ECO:0000256" key="7">
    <source>
        <dbReference type="SAM" id="Phobius"/>
    </source>
</evidence>
<dbReference type="PANTHER" id="PTHR36838">
    <property type="entry name" value="AUXIN EFFLUX CARRIER FAMILY PROTEIN"/>
    <property type="match status" value="1"/>
</dbReference>
<dbReference type="PANTHER" id="PTHR36838:SF3">
    <property type="entry name" value="TRANSPORTER AUXIN EFFLUX CARRIER EC FAMILY"/>
    <property type="match status" value="1"/>
</dbReference>
<keyword evidence="3" id="KW-1003">Cell membrane</keyword>
<name>A0A7X0H4W8_9BACT</name>
<evidence type="ECO:0000256" key="2">
    <source>
        <dbReference type="ARBA" id="ARBA00022448"/>
    </source>
</evidence>
<keyword evidence="2" id="KW-0813">Transport</keyword>
<feature type="transmembrane region" description="Helical" evidence="7">
    <location>
        <begin position="6"/>
        <end position="24"/>
    </location>
</feature>
<protein>
    <recommendedName>
        <fullName evidence="10">AEC family transporter</fullName>
    </recommendedName>
</protein>
<gene>
    <name evidence="8" type="ORF">HNQ40_001148</name>
</gene>
<keyword evidence="9" id="KW-1185">Reference proteome</keyword>
<keyword evidence="4 7" id="KW-0812">Transmembrane</keyword>
<reference evidence="8 9" key="1">
    <citation type="submission" date="2020-08" db="EMBL/GenBank/DDBJ databases">
        <title>Genomic Encyclopedia of Type Strains, Phase IV (KMG-IV): sequencing the most valuable type-strain genomes for metagenomic binning, comparative biology and taxonomic classification.</title>
        <authorList>
            <person name="Goeker M."/>
        </authorList>
    </citation>
    <scope>NUCLEOTIDE SEQUENCE [LARGE SCALE GENOMIC DNA]</scope>
    <source>
        <strain evidence="8 9">DSM 103725</strain>
    </source>
</reference>
<dbReference type="GO" id="GO:0055085">
    <property type="term" value="P:transmembrane transport"/>
    <property type="evidence" value="ECO:0007669"/>
    <property type="project" value="InterPro"/>
</dbReference>
<dbReference type="EMBL" id="JACHGY010000001">
    <property type="protein sequence ID" value="MBB6429342.1"/>
    <property type="molecule type" value="Genomic_DNA"/>
</dbReference>
<dbReference type="RefSeq" id="WP_184676926.1">
    <property type="nucleotide sequence ID" value="NZ_JACHGY010000001.1"/>
</dbReference>
<dbReference type="Proteomes" id="UP000541810">
    <property type="component" value="Unassembled WGS sequence"/>
</dbReference>
<dbReference type="Pfam" id="PF03547">
    <property type="entry name" value="Mem_trans"/>
    <property type="match status" value="2"/>
</dbReference>
<keyword evidence="6 7" id="KW-0472">Membrane</keyword>
<feature type="transmembrane region" description="Helical" evidence="7">
    <location>
        <begin position="68"/>
        <end position="90"/>
    </location>
</feature>
<evidence type="ECO:0008006" key="10">
    <source>
        <dbReference type="Google" id="ProtNLM"/>
    </source>
</evidence>
<evidence type="ECO:0000313" key="9">
    <source>
        <dbReference type="Proteomes" id="UP000541810"/>
    </source>
</evidence>